<evidence type="ECO:0000256" key="4">
    <source>
        <dbReference type="ARBA" id="ARBA00022723"/>
    </source>
</evidence>
<dbReference type="Gene3D" id="2.102.10.10">
    <property type="entry name" value="Rieske [2Fe-2S] iron-sulphur domain"/>
    <property type="match status" value="1"/>
</dbReference>
<dbReference type="EMBL" id="VCLA01000104">
    <property type="protein sequence ID" value="MQT00917.1"/>
    <property type="molecule type" value="Genomic_DNA"/>
</dbReference>
<dbReference type="OrthoDB" id="25106at2"/>
<proteinExistence type="predicted"/>
<dbReference type="InterPro" id="IPR005805">
    <property type="entry name" value="Rieske_Fe-S_prot_C"/>
</dbReference>
<dbReference type="GO" id="GO:0051537">
    <property type="term" value="F:2 iron, 2 sulfur cluster binding"/>
    <property type="evidence" value="ECO:0007669"/>
    <property type="project" value="UniProtKB-KW"/>
</dbReference>
<dbReference type="PRINTS" id="PR00162">
    <property type="entry name" value="RIESKE"/>
</dbReference>
<dbReference type="InterPro" id="IPR036922">
    <property type="entry name" value="Rieske_2Fe-2S_sf"/>
</dbReference>
<evidence type="ECO:0000256" key="7">
    <source>
        <dbReference type="ARBA" id="ARBA00023157"/>
    </source>
</evidence>
<dbReference type="Pfam" id="PF00355">
    <property type="entry name" value="Rieske"/>
    <property type="match status" value="1"/>
</dbReference>
<keyword evidence="5" id="KW-0408">Iron</keyword>
<protein>
    <recommendedName>
        <fullName evidence="2">Cytochrome bc1 complex Rieske iron-sulfur subunit</fullName>
    </recommendedName>
    <alternativeName>
        <fullName evidence="8">Cytochrome bc1 reductase complex subunit QcrA</fullName>
    </alternativeName>
</protein>
<dbReference type="SUPFAM" id="SSF50022">
    <property type="entry name" value="ISP domain"/>
    <property type="match status" value="1"/>
</dbReference>
<organism evidence="12 13">
    <name type="scientific">Streptomyces jumonjinensis</name>
    <dbReference type="NCBI Taxonomy" id="1945"/>
    <lineage>
        <taxon>Bacteria</taxon>
        <taxon>Bacillati</taxon>
        <taxon>Actinomycetota</taxon>
        <taxon>Actinomycetes</taxon>
        <taxon>Kitasatosporales</taxon>
        <taxon>Streptomycetaceae</taxon>
        <taxon>Streptomyces</taxon>
    </lineage>
</organism>
<evidence type="ECO:0000256" key="2">
    <source>
        <dbReference type="ARBA" id="ARBA00015816"/>
    </source>
</evidence>
<comment type="function">
    <text evidence="1">Iron-sulfur subunit of the cytochrome bc1 complex, an essential component of the respiratory electron transport chain required for ATP synthesis. The bc1 complex catalyzes the oxidation of menaquinol and the reduction of cytochrome c in the respiratory chain. The bc1 complex operates through a Q-cycle mechanism that couples electron transfer to generation of the proton gradient that drives ATP synthesis.</text>
</comment>
<dbReference type="Proteomes" id="UP000419138">
    <property type="component" value="Unassembled WGS sequence"/>
</dbReference>
<dbReference type="CDD" id="cd03467">
    <property type="entry name" value="Rieske"/>
    <property type="match status" value="1"/>
</dbReference>
<name>A0A646KFZ4_STRJU</name>
<evidence type="ECO:0000256" key="1">
    <source>
        <dbReference type="ARBA" id="ARBA00002494"/>
    </source>
</evidence>
<evidence type="ECO:0000256" key="3">
    <source>
        <dbReference type="ARBA" id="ARBA00022714"/>
    </source>
</evidence>
<dbReference type="GO" id="GO:0016705">
    <property type="term" value="F:oxidoreductase activity, acting on paired donors, with incorporation or reduction of molecular oxygen"/>
    <property type="evidence" value="ECO:0007669"/>
    <property type="project" value="UniProtKB-ARBA"/>
</dbReference>
<dbReference type="GO" id="GO:0046872">
    <property type="term" value="F:metal ion binding"/>
    <property type="evidence" value="ECO:0007669"/>
    <property type="project" value="UniProtKB-KW"/>
</dbReference>
<keyword evidence="3" id="KW-0001">2Fe-2S</keyword>
<gene>
    <name evidence="12" type="ORF">FF041_12020</name>
</gene>
<comment type="caution">
    <text evidence="12">The sequence shown here is derived from an EMBL/GenBank/DDBJ whole genome shotgun (WGS) entry which is preliminary data.</text>
</comment>
<dbReference type="FunFam" id="2.102.10.10:FF:000016">
    <property type="entry name" value="Nitrite reductase/ring-hydroxylating ferredoxin subunit"/>
    <property type="match status" value="1"/>
</dbReference>
<accession>A0A646KFZ4</accession>
<evidence type="ECO:0000256" key="6">
    <source>
        <dbReference type="ARBA" id="ARBA00023014"/>
    </source>
</evidence>
<dbReference type="RefSeq" id="WP_153522777.1">
    <property type="nucleotide sequence ID" value="NZ_JBEPDZ010000023.1"/>
</dbReference>
<dbReference type="InterPro" id="IPR014349">
    <property type="entry name" value="Rieske_Fe-S_prot"/>
</dbReference>
<dbReference type="PROSITE" id="PS51296">
    <property type="entry name" value="RIESKE"/>
    <property type="match status" value="1"/>
</dbReference>
<keyword evidence="6" id="KW-0411">Iron-sulfur</keyword>
<dbReference type="GO" id="GO:0004497">
    <property type="term" value="F:monooxygenase activity"/>
    <property type="evidence" value="ECO:0007669"/>
    <property type="project" value="UniProtKB-ARBA"/>
</dbReference>
<evidence type="ECO:0000259" key="11">
    <source>
        <dbReference type="PROSITE" id="PS51296"/>
    </source>
</evidence>
<evidence type="ECO:0000313" key="13">
    <source>
        <dbReference type="Proteomes" id="UP000419138"/>
    </source>
</evidence>
<evidence type="ECO:0000256" key="8">
    <source>
        <dbReference type="ARBA" id="ARBA00029586"/>
    </source>
</evidence>
<dbReference type="PANTHER" id="PTHR10134">
    <property type="entry name" value="CYTOCHROME B-C1 COMPLEX SUBUNIT RIESKE, MITOCHONDRIAL"/>
    <property type="match status" value="1"/>
</dbReference>
<evidence type="ECO:0000256" key="10">
    <source>
        <dbReference type="SAM" id="MobiDB-lite"/>
    </source>
</evidence>
<evidence type="ECO:0000256" key="5">
    <source>
        <dbReference type="ARBA" id="ARBA00023004"/>
    </source>
</evidence>
<feature type="compositionally biased region" description="Gly residues" evidence="10">
    <location>
        <begin position="49"/>
        <end position="69"/>
    </location>
</feature>
<feature type="region of interest" description="Disordered" evidence="10">
    <location>
        <begin position="35"/>
        <end position="75"/>
    </location>
</feature>
<sequence>MTASSELSRNITRRTVVAAAGGASLAVALTACGGSDETTVKTGDAPEGGSTGGNTGGSPSGDSGGGGGKEIAKVADIPEGGGKVVGDVVITQPKAGEFKAFSSKCTHRGCAVKDVSDNLINCPCHDSRFDASDGSVKGGPATLPLPPTAITVDGGSIRLA</sequence>
<dbReference type="GO" id="GO:0016020">
    <property type="term" value="C:membrane"/>
    <property type="evidence" value="ECO:0007669"/>
    <property type="project" value="InterPro"/>
</dbReference>
<evidence type="ECO:0000313" key="12">
    <source>
        <dbReference type="EMBL" id="MQT00917.1"/>
    </source>
</evidence>
<dbReference type="InterPro" id="IPR017941">
    <property type="entry name" value="Rieske_2Fe-2S"/>
</dbReference>
<keyword evidence="4" id="KW-0479">Metal-binding</keyword>
<keyword evidence="7" id="KW-1015">Disulfide bond</keyword>
<reference evidence="12 13" key="1">
    <citation type="submission" date="2019-05" db="EMBL/GenBank/DDBJ databases">
        <title>Comparative genomics and metabolomics analyses of clavulanic acid producing Streptomyces species provides insight into specialized metabolism and evolution of beta-lactam biosynthetic gene clusters.</title>
        <authorList>
            <person name="Moore M.A."/>
            <person name="Cruz-Morales P."/>
            <person name="Barona Gomez F."/>
            <person name="Kapil T."/>
        </authorList>
    </citation>
    <scope>NUCLEOTIDE SEQUENCE [LARGE SCALE GENOMIC DNA]</scope>
    <source>
        <strain evidence="12 13">NRRL 5741</strain>
    </source>
</reference>
<comment type="cofactor">
    <cofactor evidence="9">
        <name>[2Fe-2S] cluster</name>
        <dbReference type="ChEBI" id="CHEBI:190135"/>
    </cofactor>
</comment>
<evidence type="ECO:0000256" key="9">
    <source>
        <dbReference type="ARBA" id="ARBA00034078"/>
    </source>
</evidence>
<feature type="domain" description="Rieske" evidence="11">
    <location>
        <begin position="69"/>
        <end position="159"/>
    </location>
</feature>
<keyword evidence="13" id="KW-1185">Reference proteome</keyword>
<dbReference type="AlphaFoldDB" id="A0A646KFZ4"/>